<feature type="binding site" evidence="14">
    <location>
        <begin position="228"/>
        <end position="230"/>
    </location>
    <ligand>
        <name>4-CDP-2-C-methyl-D-erythritol 2-phosphate</name>
        <dbReference type="ChEBI" id="CHEBI:57919"/>
    </ligand>
</feature>
<evidence type="ECO:0000256" key="1">
    <source>
        <dbReference type="ARBA" id="ARBA00000200"/>
    </source>
</evidence>
<evidence type="ECO:0000256" key="7">
    <source>
        <dbReference type="ARBA" id="ARBA00009789"/>
    </source>
</evidence>
<comment type="catalytic activity">
    <reaction evidence="2 14">
        <text>2-C-methyl-D-erythritol 4-phosphate + CTP + H(+) = 4-CDP-2-C-methyl-D-erythritol + diphosphate</text>
        <dbReference type="Rhea" id="RHEA:13429"/>
        <dbReference type="ChEBI" id="CHEBI:15378"/>
        <dbReference type="ChEBI" id="CHEBI:33019"/>
        <dbReference type="ChEBI" id="CHEBI:37563"/>
        <dbReference type="ChEBI" id="CHEBI:57823"/>
        <dbReference type="ChEBI" id="CHEBI:58262"/>
        <dbReference type="EC" id="2.7.7.60"/>
    </reaction>
</comment>
<evidence type="ECO:0000256" key="5">
    <source>
        <dbReference type="ARBA" id="ARBA00004787"/>
    </source>
</evidence>
<feature type="binding site" evidence="14">
    <location>
        <begin position="352"/>
        <end position="355"/>
    </location>
    <ligand>
        <name>4-CDP-2-C-methyl-D-erythritol 2-phosphate</name>
        <dbReference type="ChEBI" id="CHEBI:57919"/>
    </ligand>
</feature>
<comment type="similarity">
    <text evidence="14">In the N-terminal section; belongs to the IspD/TarI cytidylyltransferase family. IspD subfamily.</text>
</comment>
<dbReference type="Pfam" id="PF02542">
    <property type="entry name" value="YgbB"/>
    <property type="match status" value="1"/>
</dbReference>
<dbReference type="PANTHER" id="PTHR43181">
    <property type="entry name" value="2-C-METHYL-D-ERYTHRITOL 2,4-CYCLODIPHOSPHATE SYNTHASE, CHLOROPLASTIC"/>
    <property type="match status" value="1"/>
</dbReference>
<evidence type="ECO:0000313" key="17">
    <source>
        <dbReference type="Proteomes" id="UP000002696"/>
    </source>
</evidence>
<reference evidence="17" key="1">
    <citation type="journal article" date="2011" name="J. Bacteriol.">
        <title>Genome sequences of eight morphologically diverse alphaproteobacteria.</title>
        <authorList>
            <consortium name="US DOE Joint Genome Institute"/>
            <person name="Brown P.J."/>
            <person name="Kysela D.T."/>
            <person name="Buechlein A."/>
            <person name="Hemmerich C."/>
            <person name="Brun Y.V."/>
        </authorList>
    </citation>
    <scope>NUCLEOTIDE SEQUENCE [LARGE SCALE GENOMIC DNA]</scope>
    <source>
        <strain evidence="17">ATCC 15264 / DSM 4735 / LMG 14903 / NBRC 16000 / CB 81</strain>
    </source>
</reference>
<comment type="pathway">
    <text evidence="5 14">Isoprenoid biosynthesis; isopentenyl diphosphate biosynthesis via DXP pathway; isopentenyl diphosphate from 1-deoxy-D-xylulose 5-phosphate: step 2/6.</text>
</comment>
<keyword evidence="13 14" id="KW-0511">Multifunctional enzyme</keyword>
<dbReference type="RefSeq" id="WP_013269193.1">
    <property type="nucleotide sequence ID" value="NC_014375.1"/>
</dbReference>
<keyword evidence="17" id="KW-1185">Reference proteome</keyword>
<dbReference type="EC" id="4.6.1.12" evidence="14"/>
<evidence type="ECO:0000256" key="8">
    <source>
        <dbReference type="ARBA" id="ARBA00022679"/>
    </source>
</evidence>
<sequence>MTFAAIVVAAGSGSRAGGDKQWRPLGGKPVVRWSVEALLNAGAEQVVVVVASDGHGRAADALAGLSHWTAVSGGADRSDSVQAGLRALSGPGDRIVLVHDAARPLLSPDVIARLIAGLAEADGAIAALPVADTLKRGEAERIEATVDRAGLWRAQTPQAFRADRLLAAYAAWPAGETPTDDAAVVERDGGTVRLVAGDPRLMKLTYPEDFAMAEAMISRQTRVGSGFDVHRWGPGSSVWLCGVEIAHDQTLIGHSDADAGLHALTDAILGALGAGDIGDHFPPEDPQWKGAASDRFLVHAAELVKARGGEIVHVDVTLICERPKVKPYRQAMRERLAELLALPLDAVSVKATTTETLGFTGRGEGLAAQAVATIELPR</sequence>
<dbReference type="SUPFAM" id="SSF53448">
    <property type="entry name" value="Nucleotide-diphospho-sugar transferases"/>
    <property type="match status" value="1"/>
</dbReference>
<keyword evidence="11 14" id="KW-0414">Isoprene biosynthesis</keyword>
<dbReference type="InParanoid" id="D9QHC5"/>
<dbReference type="KEGG" id="bsb:Bresu_1780"/>
<comment type="pathway">
    <text evidence="4 14">Isoprenoid biosynthesis; isopentenyl diphosphate biosynthesis via DXP pathway; isopentenyl diphosphate from 1-deoxy-D-xylulose 5-phosphate: step 4/6.</text>
</comment>
<feature type="region of interest" description="2-C-methyl-D-erythritol 4-phosphate cytidylyltransferase" evidence="14">
    <location>
        <begin position="1"/>
        <end position="221"/>
    </location>
</feature>
<dbReference type="PANTHER" id="PTHR43181:SF1">
    <property type="entry name" value="2-C-METHYL-D-ERYTHRITOL 2,4-CYCLODIPHOSPHATE SYNTHASE, CHLOROPLASTIC"/>
    <property type="match status" value="1"/>
</dbReference>
<feature type="site" description="Transition state stabilizer" evidence="14">
    <location>
        <position position="15"/>
    </location>
</feature>
<comment type="similarity">
    <text evidence="14">In the C-terminal section; belongs to the IspF family.</text>
</comment>
<dbReference type="GO" id="GO:0016114">
    <property type="term" value="P:terpenoid biosynthetic process"/>
    <property type="evidence" value="ECO:0007669"/>
    <property type="project" value="InterPro"/>
</dbReference>
<dbReference type="PROSITE" id="PS01350">
    <property type="entry name" value="ISPF"/>
    <property type="match status" value="1"/>
</dbReference>
<dbReference type="GO" id="GO:0008685">
    <property type="term" value="F:2-C-methyl-D-erythritol 2,4-cyclodiphosphate synthase activity"/>
    <property type="evidence" value="ECO:0007669"/>
    <property type="project" value="UniProtKB-UniRule"/>
</dbReference>
<evidence type="ECO:0000256" key="3">
    <source>
        <dbReference type="ARBA" id="ARBA00001968"/>
    </source>
</evidence>
<dbReference type="CDD" id="cd00554">
    <property type="entry name" value="MECDP_synthase"/>
    <property type="match status" value="1"/>
</dbReference>
<dbReference type="InterPro" id="IPR018294">
    <property type="entry name" value="ISPD_synthase_CS"/>
</dbReference>
<keyword evidence="8 14" id="KW-0808">Transferase</keyword>
<dbReference type="FunCoup" id="D9QHC5">
    <property type="interactions" value="496"/>
</dbReference>
<dbReference type="InterPro" id="IPR003526">
    <property type="entry name" value="MECDP_synthase"/>
</dbReference>
<feature type="binding site" evidence="14">
    <location>
        <position position="359"/>
    </location>
    <ligand>
        <name>4-CDP-2-C-methyl-D-erythritol 2-phosphate</name>
        <dbReference type="ChEBI" id="CHEBI:57919"/>
    </ligand>
</feature>
<dbReference type="InterPro" id="IPR029044">
    <property type="entry name" value="Nucleotide-diphossugar_trans"/>
</dbReference>
<dbReference type="EMBL" id="CP002102">
    <property type="protein sequence ID" value="ADL01091.1"/>
    <property type="molecule type" value="Genomic_DNA"/>
</dbReference>
<feature type="site" description="Transition state stabilizer" evidence="14">
    <location>
        <position position="353"/>
    </location>
</feature>
<feature type="site" description="Transition state stabilizer" evidence="14">
    <location>
        <position position="20"/>
    </location>
</feature>
<dbReference type="InterPro" id="IPR020555">
    <property type="entry name" value="MECDP_synthase_CS"/>
</dbReference>
<feature type="binding site" evidence="14">
    <location>
        <begin position="276"/>
        <end position="278"/>
    </location>
    <ligand>
        <name>4-CDP-2-C-methyl-D-erythritol 2-phosphate</name>
        <dbReference type="ChEBI" id="CHEBI:57919"/>
    </ligand>
</feature>
<dbReference type="CDD" id="cd02516">
    <property type="entry name" value="CDP-ME_synthetase"/>
    <property type="match status" value="1"/>
</dbReference>
<keyword evidence="9 14" id="KW-0548">Nucleotidyltransferase</keyword>
<dbReference type="Gene3D" id="3.90.550.10">
    <property type="entry name" value="Spore Coat Polysaccharide Biosynthesis Protein SpsA, Chain A"/>
    <property type="match status" value="1"/>
</dbReference>
<dbReference type="UniPathway" id="UPA00056">
    <property type="reaction ID" value="UER00093"/>
</dbReference>
<dbReference type="AlphaFoldDB" id="D9QHC5"/>
<feature type="region of interest" description="2-C-methyl-D-erythritol 2,4-cyclodiphosphate synthase" evidence="14">
    <location>
        <begin position="222"/>
        <end position="378"/>
    </location>
</feature>
<comment type="caution">
    <text evidence="14">Lacks conserved residue(s) required for the propagation of feature annotation.</text>
</comment>
<feature type="binding site" evidence="14">
    <location>
        <position position="228"/>
    </location>
    <ligand>
        <name>a divalent metal cation</name>
        <dbReference type="ChEBI" id="CHEBI:60240"/>
    </ligand>
</feature>
<dbReference type="PROSITE" id="PS01295">
    <property type="entry name" value="ISPD"/>
    <property type="match status" value="1"/>
</dbReference>
<dbReference type="NCBIfam" id="TIGR00151">
    <property type="entry name" value="ispF"/>
    <property type="match status" value="1"/>
</dbReference>
<dbReference type="InterPro" id="IPR026596">
    <property type="entry name" value="IspD/F"/>
</dbReference>
<dbReference type="GO" id="GO:0050518">
    <property type="term" value="F:2-C-methyl-D-erythritol 4-phosphate cytidylyltransferase activity"/>
    <property type="evidence" value="ECO:0007669"/>
    <property type="project" value="UniProtKB-UniRule"/>
</dbReference>
<dbReference type="HAMAP" id="MF_00107">
    <property type="entry name" value="IspF"/>
    <property type="match status" value="1"/>
</dbReference>
<evidence type="ECO:0000256" key="10">
    <source>
        <dbReference type="ARBA" id="ARBA00022723"/>
    </source>
</evidence>
<feature type="binding site" evidence="14">
    <location>
        <position position="362"/>
    </location>
    <ligand>
        <name>4-CDP-2-C-methyl-D-erythritol 2-phosphate</name>
        <dbReference type="ChEBI" id="CHEBI:57919"/>
    </ligand>
</feature>
<feature type="binding site" evidence="14">
    <location>
        <position position="230"/>
    </location>
    <ligand>
        <name>a divalent metal cation</name>
        <dbReference type="ChEBI" id="CHEBI:60240"/>
    </ligand>
</feature>
<comment type="function">
    <text evidence="14">Bifunctional enzyme that catalyzes the formation of 4-diphosphocytidyl-2-C-methyl-D-erythritol from CTP and 2-C-methyl-D-erythritol 4-phosphate (MEP) (IspD), and catalyzes the conversion of 4-diphosphocytidyl-2-C-methyl-D-erythritol 2-phosphate (CDP-ME2P) to 2-C-methyl-D-erythritol 2,4-cyclodiphosphate (ME-CPP) with a corresponding release of cytidine 5-monophosphate (CMP) (IspF).</text>
</comment>
<organism evidence="16 17">
    <name type="scientific">Brevundimonas subvibrioides (strain ATCC 15264 / DSM 4735 / LMG 14903 / NBRC 16000 / CB 81)</name>
    <name type="common">Caulobacter subvibrioides</name>
    <dbReference type="NCBI Taxonomy" id="633149"/>
    <lineage>
        <taxon>Bacteria</taxon>
        <taxon>Pseudomonadati</taxon>
        <taxon>Pseudomonadota</taxon>
        <taxon>Alphaproteobacteria</taxon>
        <taxon>Caulobacterales</taxon>
        <taxon>Caulobacteraceae</taxon>
        <taxon>Brevundimonas</taxon>
    </lineage>
</organism>
<evidence type="ECO:0000256" key="14">
    <source>
        <dbReference type="HAMAP-Rule" id="MF_01520"/>
    </source>
</evidence>
<feature type="binding site" evidence="14">
    <location>
        <begin position="254"/>
        <end position="255"/>
    </location>
    <ligand>
        <name>4-CDP-2-C-methyl-D-erythritol 2-phosphate</name>
        <dbReference type="ChEBI" id="CHEBI:57919"/>
    </ligand>
</feature>
<evidence type="ECO:0000256" key="11">
    <source>
        <dbReference type="ARBA" id="ARBA00023229"/>
    </source>
</evidence>
<dbReference type="eggNOG" id="COG1211">
    <property type="taxonomic scope" value="Bacteria"/>
</dbReference>
<feature type="site" description="Positions MEP for the nucleophilic attack" evidence="14">
    <location>
        <position position="203"/>
    </location>
</feature>
<dbReference type="Gene3D" id="3.30.1330.50">
    <property type="entry name" value="2-C-methyl-D-erythritol 2,4-cyclodiphosphate synthase"/>
    <property type="match status" value="1"/>
</dbReference>
<dbReference type="Pfam" id="PF01128">
    <property type="entry name" value="IspD"/>
    <property type="match status" value="1"/>
</dbReference>
<evidence type="ECO:0000256" key="9">
    <source>
        <dbReference type="ARBA" id="ARBA00022695"/>
    </source>
</evidence>
<evidence type="ECO:0000313" key="16">
    <source>
        <dbReference type="EMBL" id="ADL01091.1"/>
    </source>
</evidence>
<dbReference type="HOGENOM" id="CLU_042800_2_6_5"/>
<name>D9QHC5_BRESC</name>
<dbReference type="InterPro" id="IPR001228">
    <property type="entry name" value="IspD"/>
</dbReference>
<proteinExistence type="inferred from homology"/>
<dbReference type="FunFam" id="3.30.1330.50:FF:000003">
    <property type="entry name" value="2-C-methyl-D-erythritol 2,4-cyclodiphosphate synthase"/>
    <property type="match status" value="1"/>
</dbReference>
<dbReference type="NCBIfam" id="TIGR00453">
    <property type="entry name" value="ispD"/>
    <property type="match status" value="1"/>
</dbReference>
<feature type="binding site" evidence="14">
    <location>
        <position position="262"/>
    </location>
    <ligand>
        <name>a divalent metal cation</name>
        <dbReference type="ChEBI" id="CHEBI:60240"/>
    </ligand>
</feature>
<evidence type="ECO:0000256" key="4">
    <source>
        <dbReference type="ARBA" id="ARBA00004709"/>
    </source>
</evidence>
<evidence type="ECO:0000256" key="12">
    <source>
        <dbReference type="ARBA" id="ARBA00023239"/>
    </source>
</evidence>
<dbReference type="InterPro" id="IPR034683">
    <property type="entry name" value="IspD/TarI"/>
</dbReference>
<dbReference type="EC" id="2.7.7.60" evidence="14"/>
<comment type="catalytic activity">
    <reaction evidence="1 14">
        <text>4-CDP-2-C-methyl-D-erythritol 2-phosphate = 2-C-methyl-D-erythritol 2,4-cyclic diphosphate + CMP</text>
        <dbReference type="Rhea" id="RHEA:23864"/>
        <dbReference type="ChEBI" id="CHEBI:57919"/>
        <dbReference type="ChEBI" id="CHEBI:58483"/>
        <dbReference type="ChEBI" id="CHEBI:60377"/>
        <dbReference type="EC" id="4.6.1.12"/>
    </reaction>
</comment>
<feature type="site" description="Positions MEP for the nucleophilic attack" evidence="14">
    <location>
        <position position="148"/>
    </location>
</feature>
<keyword evidence="12 14" id="KW-0456">Lyase</keyword>
<dbReference type="HAMAP" id="MF_01520">
    <property type="entry name" value="IspDF"/>
    <property type="match status" value="1"/>
</dbReference>
<feature type="domain" description="2-C-methyl-D-erythritol 2,4-cyclodiphosphate synthase" evidence="15">
    <location>
        <begin position="222"/>
        <end position="374"/>
    </location>
</feature>
<feature type="site" description="Transition state stabilizer" evidence="14">
    <location>
        <position position="254"/>
    </location>
</feature>
<comment type="similarity">
    <text evidence="7">Belongs to the IspD/TarI cytidylyltransferase family. IspD subfamily.</text>
</comment>
<dbReference type="GO" id="GO:0046872">
    <property type="term" value="F:metal ion binding"/>
    <property type="evidence" value="ECO:0007669"/>
    <property type="project" value="UniProtKB-KW"/>
</dbReference>
<accession>D9QHC5</accession>
<dbReference type="HAMAP" id="MF_00108">
    <property type="entry name" value="IspD"/>
    <property type="match status" value="1"/>
</dbReference>
<dbReference type="GO" id="GO:0019288">
    <property type="term" value="P:isopentenyl diphosphate biosynthetic process, methylerythritol 4-phosphate pathway"/>
    <property type="evidence" value="ECO:0007669"/>
    <property type="project" value="UniProtKB-UniRule"/>
</dbReference>
<dbReference type="STRING" id="633149.Bresu_1780"/>
<dbReference type="Proteomes" id="UP000002696">
    <property type="component" value="Chromosome"/>
</dbReference>
<keyword evidence="10 14" id="KW-0479">Metal-binding</keyword>
<evidence type="ECO:0000256" key="2">
    <source>
        <dbReference type="ARBA" id="ARBA00001282"/>
    </source>
</evidence>
<evidence type="ECO:0000259" key="15">
    <source>
        <dbReference type="Pfam" id="PF02542"/>
    </source>
</evidence>
<dbReference type="NCBIfam" id="NF006899">
    <property type="entry name" value="PRK09382.1"/>
    <property type="match status" value="1"/>
</dbReference>
<gene>
    <name evidence="14" type="primary">ispDF</name>
    <name evidence="16" type="ordered locus">Bresu_1780</name>
</gene>
<evidence type="ECO:0000256" key="13">
    <source>
        <dbReference type="ARBA" id="ARBA00023268"/>
    </source>
</evidence>
<dbReference type="OrthoDB" id="9804336at2"/>
<dbReference type="InterPro" id="IPR036571">
    <property type="entry name" value="MECDP_synthase_sf"/>
</dbReference>
<dbReference type="BioCyc" id="BSUB633149:G1GM8-1773-MONOMER"/>
<dbReference type="eggNOG" id="COG0245">
    <property type="taxonomic scope" value="Bacteria"/>
</dbReference>
<evidence type="ECO:0000256" key="6">
    <source>
        <dbReference type="ARBA" id="ARBA00008480"/>
    </source>
</evidence>
<dbReference type="SUPFAM" id="SSF69765">
    <property type="entry name" value="IpsF-like"/>
    <property type="match status" value="1"/>
</dbReference>
<comment type="similarity">
    <text evidence="6">Belongs to the IspF family.</text>
</comment>
<protein>
    <recommendedName>
        <fullName evidence="14">Bifunctional enzyme IspD/IspF</fullName>
    </recommendedName>
    <domain>
        <recommendedName>
            <fullName evidence="14">2-C-methyl-D-erythritol 4-phosphate cytidylyltransferase</fullName>
            <ecNumber evidence="14">2.7.7.60</ecNumber>
        </recommendedName>
        <alternativeName>
            <fullName evidence="14">4-diphosphocytidyl-2C-methyl-D-erythritol synthase</fullName>
        </alternativeName>
        <alternativeName>
            <fullName evidence="14">MEP cytidylyltransferase</fullName>
            <shortName evidence="14">MCT</shortName>
        </alternativeName>
    </domain>
    <domain>
        <recommendedName>
            <fullName evidence="14">2-C-methyl-D-erythritol 2,4-cyclodiphosphate synthase</fullName>
            <shortName evidence="14">MECDP-synthase</shortName>
            <shortName evidence="14">MECPP-synthase</shortName>
            <shortName evidence="14">MECPS</shortName>
            <ecNumber evidence="14">4.6.1.12</ecNumber>
        </recommendedName>
    </domain>
</protein>
<comment type="cofactor">
    <cofactor evidence="3 14">
        <name>a divalent metal cation</name>
        <dbReference type="ChEBI" id="CHEBI:60240"/>
    </cofactor>
</comment>
<dbReference type="FunFam" id="3.90.550.10:FF:000003">
    <property type="entry name" value="2-C-methyl-D-erythritol 4-phosphate cytidylyltransferase"/>
    <property type="match status" value="1"/>
</dbReference>